<reference evidence="4 5" key="1">
    <citation type="journal article" date="2004" name="Science">
        <title>The genome of the diatom Thalassiosira pseudonana: ecology, evolution, and metabolism.</title>
        <authorList>
            <person name="Armbrust E.V."/>
            <person name="Berges J.A."/>
            <person name="Bowler C."/>
            <person name="Green B.R."/>
            <person name="Martinez D."/>
            <person name="Putnam N.H."/>
            <person name="Zhou S."/>
            <person name="Allen A.E."/>
            <person name="Apt K.E."/>
            <person name="Bechner M."/>
            <person name="Brzezinski M.A."/>
            <person name="Chaal B.K."/>
            <person name="Chiovitti A."/>
            <person name="Davis A.K."/>
            <person name="Demarest M.S."/>
            <person name="Detter J.C."/>
            <person name="Glavina T."/>
            <person name="Goodstein D."/>
            <person name="Hadi M.Z."/>
            <person name="Hellsten U."/>
            <person name="Hildebrand M."/>
            <person name="Jenkins B.D."/>
            <person name="Jurka J."/>
            <person name="Kapitonov V.V."/>
            <person name="Kroger N."/>
            <person name="Lau W.W."/>
            <person name="Lane T.W."/>
            <person name="Larimer F.W."/>
            <person name="Lippmeier J.C."/>
            <person name="Lucas S."/>
            <person name="Medina M."/>
            <person name="Montsant A."/>
            <person name="Obornik M."/>
            <person name="Parker M.S."/>
            <person name="Palenik B."/>
            <person name="Pazour G.J."/>
            <person name="Richardson P.M."/>
            <person name="Rynearson T.A."/>
            <person name="Saito M.A."/>
            <person name="Schwartz D.C."/>
            <person name="Thamatrakoln K."/>
            <person name="Valentin K."/>
            <person name="Vardi A."/>
            <person name="Wilkerson F.P."/>
            <person name="Rokhsar D.S."/>
        </authorList>
    </citation>
    <scope>NUCLEOTIDE SEQUENCE [LARGE SCALE GENOMIC DNA]</scope>
    <source>
        <strain evidence="4 5">CCMP1335</strain>
    </source>
</reference>
<dbReference type="HOGENOM" id="CLU_772739_0_0_1"/>
<dbReference type="STRING" id="35128.B8C2U1"/>
<dbReference type="EMBL" id="CM000642">
    <property type="protein sequence ID" value="EED92445.1"/>
    <property type="molecule type" value="Genomic_DNA"/>
</dbReference>
<dbReference type="PaxDb" id="35128-Thaps5405"/>
<feature type="signal peptide" evidence="2">
    <location>
        <begin position="1"/>
        <end position="19"/>
    </location>
</feature>
<dbReference type="Proteomes" id="UP000001449">
    <property type="component" value="Chromosome 5"/>
</dbReference>
<dbReference type="GeneID" id="7453159"/>
<evidence type="ECO:0000259" key="3">
    <source>
        <dbReference type="Pfam" id="PF01789"/>
    </source>
</evidence>
<accession>B8C2U1</accession>
<dbReference type="RefSeq" id="XP_002290693.1">
    <property type="nucleotide sequence ID" value="XM_002290657.1"/>
</dbReference>
<name>B8C2U1_THAPS</name>
<gene>
    <name evidence="4" type="ORF">THAPSDRAFT_5405</name>
</gene>
<dbReference type="Pfam" id="PF01789">
    <property type="entry name" value="PsbP"/>
    <property type="match status" value="1"/>
</dbReference>
<dbReference type="Gene3D" id="3.40.1000.10">
    <property type="entry name" value="Mog1/PsbP, alpha/beta/alpha sandwich"/>
    <property type="match status" value="1"/>
</dbReference>
<evidence type="ECO:0000313" key="5">
    <source>
        <dbReference type="Proteomes" id="UP000001449"/>
    </source>
</evidence>
<reference evidence="4 5" key="2">
    <citation type="journal article" date="2008" name="Nature">
        <title>The Phaeodactylum genome reveals the evolutionary history of diatom genomes.</title>
        <authorList>
            <person name="Bowler C."/>
            <person name="Allen A.E."/>
            <person name="Badger J.H."/>
            <person name="Grimwood J."/>
            <person name="Jabbari K."/>
            <person name="Kuo A."/>
            <person name="Maheswari U."/>
            <person name="Martens C."/>
            <person name="Maumus F."/>
            <person name="Otillar R.P."/>
            <person name="Rayko E."/>
            <person name="Salamov A."/>
            <person name="Vandepoele K."/>
            <person name="Beszteri B."/>
            <person name="Gruber A."/>
            <person name="Heijde M."/>
            <person name="Katinka M."/>
            <person name="Mock T."/>
            <person name="Valentin K."/>
            <person name="Verret F."/>
            <person name="Berges J.A."/>
            <person name="Brownlee C."/>
            <person name="Cadoret J.P."/>
            <person name="Chiovitti A."/>
            <person name="Choi C.J."/>
            <person name="Coesel S."/>
            <person name="De Martino A."/>
            <person name="Detter J.C."/>
            <person name="Durkin C."/>
            <person name="Falciatore A."/>
            <person name="Fournet J."/>
            <person name="Haruta M."/>
            <person name="Huysman M.J."/>
            <person name="Jenkins B.D."/>
            <person name="Jiroutova K."/>
            <person name="Jorgensen R.E."/>
            <person name="Joubert Y."/>
            <person name="Kaplan A."/>
            <person name="Kroger N."/>
            <person name="Kroth P.G."/>
            <person name="La Roche J."/>
            <person name="Lindquist E."/>
            <person name="Lommer M."/>
            <person name="Martin-Jezequel V."/>
            <person name="Lopez P.J."/>
            <person name="Lucas S."/>
            <person name="Mangogna M."/>
            <person name="McGinnis K."/>
            <person name="Medlin L.K."/>
            <person name="Montsant A."/>
            <person name="Oudot-Le Secq M.P."/>
            <person name="Napoli C."/>
            <person name="Obornik M."/>
            <person name="Parker M.S."/>
            <person name="Petit J.L."/>
            <person name="Porcel B.M."/>
            <person name="Poulsen N."/>
            <person name="Robison M."/>
            <person name="Rychlewski L."/>
            <person name="Rynearson T.A."/>
            <person name="Schmutz J."/>
            <person name="Shapiro H."/>
            <person name="Siaut M."/>
            <person name="Stanley M."/>
            <person name="Sussman M.R."/>
            <person name="Taylor A.R."/>
            <person name="Vardi A."/>
            <person name="von Dassow P."/>
            <person name="Vyverman W."/>
            <person name="Willis A."/>
            <person name="Wyrwicz L.S."/>
            <person name="Rokhsar D.S."/>
            <person name="Weissenbach J."/>
            <person name="Armbrust E.V."/>
            <person name="Green B.R."/>
            <person name="Van de Peer Y."/>
            <person name="Grigoriev I.V."/>
        </authorList>
    </citation>
    <scope>NUCLEOTIDE SEQUENCE [LARGE SCALE GENOMIC DNA]</scope>
    <source>
        <strain evidence="4 5">CCMP1335</strain>
    </source>
</reference>
<dbReference type="PANTHER" id="PTHR31407:SF16">
    <property type="entry name" value="PSBP DOMAIN-CONTAINING PROTEIN 7, CHLOROPLASTIC"/>
    <property type="match status" value="1"/>
</dbReference>
<feature type="domain" description="PsbP C-terminal" evidence="3">
    <location>
        <begin position="174"/>
        <end position="357"/>
    </location>
</feature>
<dbReference type="AlphaFoldDB" id="B8C2U1"/>
<protein>
    <recommendedName>
        <fullName evidence="3">PsbP C-terminal domain-containing protein</fullName>
    </recommendedName>
</protein>
<evidence type="ECO:0000256" key="2">
    <source>
        <dbReference type="SAM" id="SignalP"/>
    </source>
</evidence>
<proteinExistence type="predicted"/>
<keyword evidence="2" id="KW-0732">Signal</keyword>
<feature type="region of interest" description="Disordered" evidence="1">
    <location>
        <begin position="63"/>
        <end position="103"/>
    </location>
</feature>
<dbReference type="GO" id="GO:0005509">
    <property type="term" value="F:calcium ion binding"/>
    <property type="evidence" value="ECO:0007669"/>
    <property type="project" value="InterPro"/>
</dbReference>
<dbReference type="InterPro" id="IPR002683">
    <property type="entry name" value="PsbP_C"/>
</dbReference>
<organism evidence="4 5">
    <name type="scientific">Thalassiosira pseudonana</name>
    <name type="common">Marine diatom</name>
    <name type="synonym">Cyclotella nana</name>
    <dbReference type="NCBI Taxonomy" id="35128"/>
    <lineage>
        <taxon>Eukaryota</taxon>
        <taxon>Sar</taxon>
        <taxon>Stramenopiles</taxon>
        <taxon>Ochrophyta</taxon>
        <taxon>Bacillariophyta</taxon>
        <taxon>Coscinodiscophyceae</taxon>
        <taxon>Thalassiosirophycidae</taxon>
        <taxon>Thalassiosirales</taxon>
        <taxon>Thalassiosiraceae</taxon>
        <taxon>Thalassiosira</taxon>
    </lineage>
</organism>
<evidence type="ECO:0000313" key="4">
    <source>
        <dbReference type="EMBL" id="EED92445.1"/>
    </source>
</evidence>
<dbReference type="KEGG" id="tps:THAPSDRAFT_5405"/>
<feature type="chain" id="PRO_5002866190" description="PsbP C-terminal domain-containing protein" evidence="2">
    <location>
        <begin position="20"/>
        <end position="359"/>
    </location>
</feature>
<dbReference type="GO" id="GO:0009523">
    <property type="term" value="C:photosystem II"/>
    <property type="evidence" value="ECO:0007669"/>
    <property type="project" value="InterPro"/>
</dbReference>
<evidence type="ECO:0000256" key="1">
    <source>
        <dbReference type="SAM" id="MobiDB-lite"/>
    </source>
</evidence>
<dbReference type="OMA" id="WNDPILE"/>
<dbReference type="eggNOG" id="ENOG502QS0I">
    <property type="taxonomic scope" value="Eukaryota"/>
</dbReference>
<dbReference type="PANTHER" id="PTHR31407">
    <property type="match status" value="1"/>
</dbReference>
<dbReference type="GO" id="GO:0015979">
    <property type="term" value="P:photosynthesis"/>
    <property type="evidence" value="ECO:0007669"/>
    <property type="project" value="InterPro"/>
</dbReference>
<keyword evidence="5" id="KW-1185">Reference proteome</keyword>
<dbReference type="InParanoid" id="B8C2U1"/>
<sequence length="359" mass="38589">MVAIHLLVARAATVGFVAGFAPDHRSYQVYSISIRRLSSKQTRDVSSTSSSWAISSQLQSDDEIDMNDSDGSSLNNVNVGTSIPQSAITSPNTLPTNSNRPLPFPDAMRLMGTSPRRIFLSMSSSTAIALAANLFGITSNILSALPEEFSESTGLDTFFPRGEFKRVIVRSSSSFASSAGKCSFLIPKDWVADTSLALAQAQRQAKSLDMSMGSGRGGGFLPDGAYGPPGRLDSQGLSNGDTNVSVIINNEVKNFSLKGTLGSDAELAVRDLLKLRKRPTTLVSAFEEIRGETNTLVYQFEYIIDRGERAKPLHAMSVVAGSSAGDAFVTMTVVSPEEEWEKPTVAEKLRRIATSFKLV</sequence>
<feature type="compositionally biased region" description="Polar residues" evidence="1">
    <location>
        <begin position="69"/>
        <end position="100"/>
    </location>
</feature>
<dbReference type="GO" id="GO:0019898">
    <property type="term" value="C:extrinsic component of membrane"/>
    <property type="evidence" value="ECO:0007669"/>
    <property type="project" value="InterPro"/>
</dbReference>